<reference evidence="1 2" key="1">
    <citation type="journal article" date="2021" name="Genome Biol. Evol.">
        <title>Complete Genome Sequencing of a Novel Gloeobacter Species from a Waterfall Cave in Mexico.</title>
        <authorList>
            <person name="Saw J.H."/>
            <person name="Cardona T."/>
            <person name="Montejano G."/>
        </authorList>
    </citation>
    <scope>NUCLEOTIDE SEQUENCE [LARGE SCALE GENOMIC DNA]</scope>
    <source>
        <strain evidence="1">MG652769</strain>
    </source>
</reference>
<gene>
    <name evidence="1" type="ORF">ISF26_08920</name>
</gene>
<dbReference type="Proteomes" id="UP001054846">
    <property type="component" value="Chromosome"/>
</dbReference>
<evidence type="ECO:0000313" key="2">
    <source>
        <dbReference type="Proteomes" id="UP001054846"/>
    </source>
</evidence>
<accession>A0ABY3PRH1</accession>
<protein>
    <submittedName>
        <fullName evidence="1">Acyl-CoA thioesterase</fullName>
    </submittedName>
</protein>
<dbReference type="EMBL" id="CP063845">
    <property type="protein sequence ID" value="UFP96311.1"/>
    <property type="molecule type" value="Genomic_DNA"/>
</dbReference>
<sequence>MIAIEPPKAAAAPRGRRAFEYRHTVSFEETNLVGNVYFANHLRWQGRCREMFLREHAPQVLEALNAGLALVTVRVACEYFNEFLAFDQVLIEMRLGHLAQNRVTMLFEYWRLGGGGRELMARGEQQAASMRRAGEKMVAAPFPPQMLEAFRRFSDS</sequence>
<dbReference type="InterPro" id="IPR029069">
    <property type="entry name" value="HotDog_dom_sf"/>
</dbReference>
<dbReference type="RefSeq" id="WP_230843556.1">
    <property type="nucleotide sequence ID" value="NZ_CP063845.1"/>
</dbReference>
<proteinExistence type="predicted"/>
<evidence type="ECO:0000313" key="1">
    <source>
        <dbReference type="EMBL" id="UFP96311.1"/>
    </source>
</evidence>
<dbReference type="Pfam" id="PF13279">
    <property type="entry name" value="4HBT_2"/>
    <property type="match status" value="1"/>
</dbReference>
<organism evidence="1 2">
    <name type="scientific">Gloeobacter morelensis MG652769</name>
    <dbReference type="NCBI Taxonomy" id="2781736"/>
    <lineage>
        <taxon>Bacteria</taxon>
        <taxon>Bacillati</taxon>
        <taxon>Cyanobacteriota</taxon>
        <taxon>Cyanophyceae</taxon>
        <taxon>Gloeobacterales</taxon>
        <taxon>Gloeobacteraceae</taxon>
        <taxon>Gloeobacter</taxon>
        <taxon>Gloeobacter morelensis</taxon>
    </lineage>
</organism>
<name>A0ABY3PRH1_9CYAN</name>
<keyword evidence="2" id="KW-1185">Reference proteome</keyword>
<dbReference type="SUPFAM" id="SSF54637">
    <property type="entry name" value="Thioesterase/thiol ester dehydrase-isomerase"/>
    <property type="match status" value="1"/>
</dbReference>
<dbReference type="CDD" id="cd00586">
    <property type="entry name" value="4HBT"/>
    <property type="match status" value="1"/>
</dbReference>
<dbReference type="Gene3D" id="3.10.129.10">
    <property type="entry name" value="Hotdog Thioesterase"/>
    <property type="match status" value="1"/>
</dbReference>